<feature type="transmembrane region" description="Helical" evidence="6">
    <location>
        <begin position="6"/>
        <end position="23"/>
    </location>
</feature>
<evidence type="ECO:0000313" key="8">
    <source>
        <dbReference type="EMBL" id="MEN1761211.1"/>
    </source>
</evidence>
<keyword evidence="3 6" id="KW-0812">Transmembrane</keyword>
<evidence type="ECO:0000256" key="3">
    <source>
        <dbReference type="ARBA" id="ARBA00022692"/>
    </source>
</evidence>
<protein>
    <submittedName>
        <fullName evidence="8">Na+/H+ antiporter NhaC family protein</fullName>
    </submittedName>
</protein>
<keyword evidence="9" id="KW-1185">Reference proteome</keyword>
<feature type="transmembrane region" description="Helical" evidence="6">
    <location>
        <begin position="262"/>
        <end position="281"/>
    </location>
</feature>
<comment type="caution">
    <text evidence="8">The sequence shown here is derived from an EMBL/GenBank/DDBJ whole genome shotgun (WGS) entry which is preliminary data.</text>
</comment>
<evidence type="ECO:0000256" key="4">
    <source>
        <dbReference type="ARBA" id="ARBA00022989"/>
    </source>
</evidence>
<proteinExistence type="predicted"/>
<dbReference type="Pfam" id="PF03553">
    <property type="entry name" value="Na_H_antiporter"/>
    <property type="match status" value="1"/>
</dbReference>
<name>A0ABU9VVL9_9CLOT</name>
<dbReference type="PANTHER" id="PTHR43478">
    <property type="entry name" value="NA+/H+ ANTIPORTER-RELATED"/>
    <property type="match status" value="1"/>
</dbReference>
<feature type="transmembrane region" description="Helical" evidence="6">
    <location>
        <begin position="293"/>
        <end position="314"/>
    </location>
</feature>
<feature type="transmembrane region" description="Helical" evidence="6">
    <location>
        <begin position="335"/>
        <end position="356"/>
    </location>
</feature>
<sequence length="516" mass="54816">MENSFGALALIPPIVAITMALITKQTILSLLAGIWVGTTIIYGWNPFVAIPMMISDYFFSVIGNSWNASMITLIIACGGFVYMIRVSGASKAFGDVVVNKIKTRKTAQLVAYFSAFAFIYTEPTLTLGAIMRPITEKLKVSRVKLAYICDVMGCPFAAMSPITSYGVYATGLVATQMIDLGIEGNPWNVFVRSIPMNFYALFGMLALLYVIVRSIDIGPMYEAEKRAVETGLLIGENDKPMTGDDESEFDILDGKHLSISNFLVPIGGLFTALFGVILWTGEVAVNGVGGAFMSGNITLGIITGFFVGGALAGVMGARSNVFSYKEIMDKFVRGVALNTQIPIILVLAWSIGSITSDMNLRGYLITIVENTSIAPGFIPALIFVVGAFVGFSTGSSWGVWAIMMPIGLPMAHAFGIPLTLMIGAVLSGGVFGDHCSPISDTTILASTAAGADHIEHVRTQLPYALTVGLSSAIGFIAGGFISPLFGMIVAAASIVIGLAIMTHRSNELKQIHAANK</sequence>
<feature type="domain" description="Na+/H+ antiporter NhaC-like C-terminal" evidence="7">
    <location>
        <begin position="157"/>
        <end position="479"/>
    </location>
</feature>
<feature type="transmembrane region" description="Helical" evidence="6">
    <location>
        <begin position="66"/>
        <end position="84"/>
    </location>
</feature>
<feature type="transmembrane region" description="Helical" evidence="6">
    <location>
        <begin position="472"/>
        <end position="500"/>
    </location>
</feature>
<evidence type="ECO:0000256" key="1">
    <source>
        <dbReference type="ARBA" id="ARBA00004651"/>
    </source>
</evidence>
<gene>
    <name evidence="8" type="ORF">AAIG11_12030</name>
</gene>
<keyword evidence="2" id="KW-1003">Cell membrane</keyword>
<dbReference type="InterPro" id="IPR018461">
    <property type="entry name" value="Na/H_Antiport_NhaC-like_C"/>
</dbReference>
<feature type="transmembrane region" description="Helical" evidence="6">
    <location>
        <begin position="414"/>
        <end position="432"/>
    </location>
</feature>
<keyword evidence="4 6" id="KW-1133">Transmembrane helix</keyword>
<feature type="transmembrane region" description="Helical" evidence="6">
    <location>
        <begin position="194"/>
        <end position="212"/>
    </location>
</feature>
<comment type="subcellular location">
    <subcellularLocation>
        <location evidence="1">Cell membrane</location>
        <topology evidence="1">Multi-pass membrane protein</topology>
    </subcellularLocation>
</comment>
<dbReference type="Proteomes" id="UP001407405">
    <property type="component" value="Unassembled WGS sequence"/>
</dbReference>
<feature type="transmembrane region" description="Helical" evidence="6">
    <location>
        <begin position="376"/>
        <end position="402"/>
    </location>
</feature>
<dbReference type="RefSeq" id="WP_343186510.1">
    <property type="nucleotide sequence ID" value="NZ_JBCITM010000013.1"/>
</dbReference>
<evidence type="ECO:0000256" key="2">
    <source>
        <dbReference type="ARBA" id="ARBA00022475"/>
    </source>
</evidence>
<feature type="transmembrane region" description="Helical" evidence="6">
    <location>
        <begin position="30"/>
        <end position="54"/>
    </location>
</feature>
<evidence type="ECO:0000313" key="9">
    <source>
        <dbReference type="Proteomes" id="UP001407405"/>
    </source>
</evidence>
<dbReference type="EMBL" id="JBCITM010000013">
    <property type="protein sequence ID" value="MEN1761211.1"/>
    <property type="molecule type" value="Genomic_DNA"/>
</dbReference>
<evidence type="ECO:0000256" key="5">
    <source>
        <dbReference type="ARBA" id="ARBA00023136"/>
    </source>
</evidence>
<evidence type="ECO:0000256" key="6">
    <source>
        <dbReference type="SAM" id="Phobius"/>
    </source>
</evidence>
<evidence type="ECO:0000259" key="7">
    <source>
        <dbReference type="Pfam" id="PF03553"/>
    </source>
</evidence>
<reference evidence="8 9" key="1">
    <citation type="submission" date="2024-04" db="EMBL/GenBank/DDBJ databases">
        <title>Genome sequencing and metabolic network reconstruction of aminoacids and betaine degradation by Anoxynatronum sibiricum.</title>
        <authorList>
            <person name="Detkova E.N."/>
            <person name="Boltjanskaja Y.V."/>
            <person name="Mardanov A.V."/>
            <person name="Kevbrin V."/>
        </authorList>
    </citation>
    <scope>NUCLEOTIDE SEQUENCE [LARGE SCALE GENOMIC DNA]</scope>
    <source>
        <strain evidence="8 9">Z-7981</strain>
    </source>
</reference>
<keyword evidence="5 6" id="KW-0472">Membrane</keyword>
<organism evidence="8 9">
    <name type="scientific">Anoxynatronum sibiricum</name>
    <dbReference type="NCBI Taxonomy" id="210623"/>
    <lineage>
        <taxon>Bacteria</taxon>
        <taxon>Bacillati</taxon>
        <taxon>Bacillota</taxon>
        <taxon>Clostridia</taxon>
        <taxon>Eubacteriales</taxon>
        <taxon>Clostridiaceae</taxon>
        <taxon>Anoxynatronum</taxon>
    </lineage>
</organism>
<dbReference type="PANTHER" id="PTHR43478:SF1">
    <property type="entry name" value="NA+_H+ ANTIPORTER NHAC-LIKE C-TERMINAL DOMAIN-CONTAINING PROTEIN"/>
    <property type="match status" value="1"/>
</dbReference>
<accession>A0ABU9VVL9</accession>
<feature type="transmembrane region" description="Helical" evidence="6">
    <location>
        <begin position="109"/>
        <end position="131"/>
    </location>
</feature>